<dbReference type="Gene3D" id="3.80.10.10">
    <property type="entry name" value="Ribonuclease Inhibitor"/>
    <property type="match status" value="1"/>
</dbReference>
<accession>A0A5C3PFQ6</accession>
<dbReference type="SUPFAM" id="SSF52047">
    <property type="entry name" value="RNI-like"/>
    <property type="match status" value="1"/>
</dbReference>
<dbReference type="InterPro" id="IPR032675">
    <property type="entry name" value="LRR_dom_sf"/>
</dbReference>
<name>A0A5C3PFQ6_9APHY</name>
<evidence type="ECO:0000313" key="3">
    <source>
        <dbReference type="Proteomes" id="UP000308197"/>
    </source>
</evidence>
<dbReference type="EMBL" id="ML211125">
    <property type="protein sequence ID" value="TFK88131.1"/>
    <property type="molecule type" value="Genomic_DNA"/>
</dbReference>
<evidence type="ECO:0000313" key="2">
    <source>
        <dbReference type="EMBL" id="TFK88131.1"/>
    </source>
</evidence>
<feature type="region of interest" description="Disordered" evidence="1">
    <location>
        <begin position="1"/>
        <end position="29"/>
    </location>
</feature>
<reference evidence="2 3" key="1">
    <citation type="journal article" date="2019" name="Nat. Ecol. Evol.">
        <title>Megaphylogeny resolves global patterns of mushroom evolution.</title>
        <authorList>
            <person name="Varga T."/>
            <person name="Krizsan K."/>
            <person name="Foldi C."/>
            <person name="Dima B."/>
            <person name="Sanchez-Garcia M."/>
            <person name="Sanchez-Ramirez S."/>
            <person name="Szollosi G.J."/>
            <person name="Szarkandi J.G."/>
            <person name="Papp V."/>
            <person name="Albert L."/>
            <person name="Andreopoulos W."/>
            <person name="Angelini C."/>
            <person name="Antonin V."/>
            <person name="Barry K.W."/>
            <person name="Bougher N.L."/>
            <person name="Buchanan P."/>
            <person name="Buyck B."/>
            <person name="Bense V."/>
            <person name="Catcheside P."/>
            <person name="Chovatia M."/>
            <person name="Cooper J."/>
            <person name="Damon W."/>
            <person name="Desjardin D."/>
            <person name="Finy P."/>
            <person name="Geml J."/>
            <person name="Haridas S."/>
            <person name="Hughes K."/>
            <person name="Justo A."/>
            <person name="Karasinski D."/>
            <person name="Kautmanova I."/>
            <person name="Kiss B."/>
            <person name="Kocsube S."/>
            <person name="Kotiranta H."/>
            <person name="LaButti K.M."/>
            <person name="Lechner B.E."/>
            <person name="Liimatainen K."/>
            <person name="Lipzen A."/>
            <person name="Lukacs Z."/>
            <person name="Mihaltcheva S."/>
            <person name="Morgado L.N."/>
            <person name="Niskanen T."/>
            <person name="Noordeloos M.E."/>
            <person name="Ohm R.A."/>
            <person name="Ortiz-Santana B."/>
            <person name="Ovrebo C."/>
            <person name="Racz N."/>
            <person name="Riley R."/>
            <person name="Savchenko A."/>
            <person name="Shiryaev A."/>
            <person name="Soop K."/>
            <person name="Spirin V."/>
            <person name="Szebenyi C."/>
            <person name="Tomsovsky M."/>
            <person name="Tulloss R.E."/>
            <person name="Uehling J."/>
            <person name="Grigoriev I.V."/>
            <person name="Vagvolgyi C."/>
            <person name="Papp T."/>
            <person name="Martin F.M."/>
            <person name="Miettinen O."/>
            <person name="Hibbett D.S."/>
            <person name="Nagy L.G."/>
        </authorList>
    </citation>
    <scope>NUCLEOTIDE SEQUENCE [LARGE SCALE GENOMIC DNA]</scope>
    <source>
        <strain evidence="2 3">HHB13444</strain>
    </source>
</reference>
<organism evidence="2 3">
    <name type="scientific">Polyporus arcularius HHB13444</name>
    <dbReference type="NCBI Taxonomy" id="1314778"/>
    <lineage>
        <taxon>Eukaryota</taxon>
        <taxon>Fungi</taxon>
        <taxon>Dikarya</taxon>
        <taxon>Basidiomycota</taxon>
        <taxon>Agaricomycotina</taxon>
        <taxon>Agaricomycetes</taxon>
        <taxon>Polyporales</taxon>
        <taxon>Polyporaceae</taxon>
        <taxon>Polyporus</taxon>
    </lineage>
</organism>
<sequence>MVSKHRGDGSPFPYIDLRDGAPPYSPESLGDAECAEEDQLVNDDSSSISPGRAYVPVELWRNVFEFVRAYSQHDAAQLLLFSKAVRAEAESVLYHEPHLASLRAAMVFADTVSSAPRLARSVKAISFAQWPDNKAHSSVTRAFDVANGTFDEDPDAILDRSLDMNRCRIVGTALEKLRRLTSITICDRNAMRTIAAVFDKTRVRLLRIVGEHLVLDQPTVAFLKSQQRIEELRLYHRDAEDFETLGLRRIRVLSCPYRLLAGLSDDHLRRLTHLNVTSVMSEDDIAGIIHAVGPHLVSLRLEQNVWKQQGRLYPTNEHAWNGCPRLKFLHVRHCQPHANAMCYLSHADDSVDASNLPPALHTLVWSPAWTRARTHHLYPDERKRAEIRRFAEAVLRGSATLRTVIYEWGEEAFHKCFLLGSGEFREVPTISAEADDETWSYVR</sequence>
<keyword evidence="3" id="KW-1185">Reference proteome</keyword>
<gene>
    <name evidence="2" type="ORF">K466DRAFT_521387</name>
</gene>
<proteinExistence type="predicted"/>
<protein>
    <submittedName>
        <fullName evidence="2">Uncharacterized protein</fullName>
    </submittedName>
</protein>
<dbReference type="Proteomes" id="UP000308197">
    <property type="component" value="Unassembled WGS sequence"/>
</dbReference>
<dbReference type="InParanoid" id="A0A5C3PFQ6"/>
<dbReference type="AlphaFoldDB" id="A0A5C3PFQ6"/>
<evidence type="ECO:0000256" key="1">
    <source>
        <dbReference type="SAM" id="MobiDB-lite"/>
    </source>
</evidence>